<sequence length="129" mass="13930">MASFTLLVTSAPFSDQGSNSAYRFSLAALEAGHTINGVFFYENGTLNGNSLQISASDEFDLLNAWQALVTQHKVPLKVCVNAATKRGVTNAQDAEESDKLHFSLSNNFESVGLGDLAVLIKDSDRLVQF</sequence>
<name>A0ABS9D4U2_9ALTE</name>
<evidence type="ECO:0000256" key="1">
    <source>
        <dbReference type="ARBA" id="ARBA00004496"/>
    </source>
</evidence>
<dbReference type="Pfam" id="PF02635">
    <property type="entry name" value="DsrE"/>
    <property type="match status" value="1"/>
</dbReference>
<dbReference type="Proteomes" id="UP001521137">
    <property type="component" value="Unassembled WGS sequence"/>
</dbReference>
<evidence type="ECO:0000313" key="6">
    <source>
        <dbReference type="Proteomes" id="UP001521137"/>
    </source>
</evidence>
<keyword evidence="6" id="KW-1185">Reference proteome</keyword>
<dbReference type="EMBL" id="JAKGAS010000001">
    <property type="protein sequence ID" value="MCF2947048.1"/>
    <property type="molecule type" value="Genomic_DNA"/>
</dbReference>
<dbReference type="NCBIfam" id="TIGR03012">
    <property type="entry name" value="sulf_tusD_dsrE"/>
    <property type="match status" value="1"/>
</dbReference>
<organism evidence="5 6">
    <name type="scientific">Paraglaciecola algarum</name>
    <dbReference type="NCBI Taxonomy" id="3050085"/>
    <lineage>
        <taxon>Bacteria</taxon>
        <taxon>Pseudomonadati</taxon>
        <taxon>Pseudomonadota</taxon>
        <taxon>Gammaproteobacteria</taxon>
        <taxon>Alteromonadales</taxon>
        <taxon>Alteromonadaceae</taxon>
        <taxon>Paraglaciecola</taxon>
    </lineage>
</organism>
<dbReference type="PANTHER" id="PTHR34874">
    <property type="entry name" value="PROTEIN YCHN"/>
    <property type="match status" value="1"/>
</dbReference>
<dbReference type="GO" id="GO:0016740">
    <property type="term" value="F:transferase activity"/>
    <property type="evidence" value="ECO:0007669"/>
    <property type="project" value="UniProtKB-KW"/>
</dbReference>
<dbReference type="SUPFAM" id="SSF75169">
    <property type="entry name" value="DsrEFH-like"/>
    <property type="match status" value="1"/>
</dbReference>
<dbReference type="EC" id="2.8.1.-" evidence="5"/>
<dbReference type="PANTHER" id="PTHR34874:SF3">
    <property type="entry name" value="SULFURTRANSFERASE TUSD"/>
    <property type="match status" value="1"/>
</dbReference>
<comment type="subcellular location">
    <subcellularLocation>
        <location evidence="1">Cytoplasm</location>
    </subcellularLocation>
</comment>
<comment type="caution">
    <text evidence="5">The sequence shown here is derived from an EMBL/GenBank/DDBJ whole genome shotgun (WGS) entry which is preliminary data.</text>
</comment>
<keyword evidence="3" id="KW-0963">Cytoplasm</keyword>
<proteinExistence type="inferred from homology"/>
<protein>
    <submittedName>
        <fullName evidence="5">Sulfurtransferase complex subunit TusD</fullName>
        <ecNumber evidence="5">2.8.1.-</ecNumber>
    </submittedName>
</protein>
<reference evidence="5 6" key="1">
    <citation type="submission" date="2022-01" db="EMBL/GenBank/DDBJ databases">
        <title>Paraglaciecola sp. G1-23.</title>
        <authorList>
            <person name="Jin M.S."/>
            <person name="Han D.M."/>
            <person name="Kim H.M."/>
            <person name="Jeon C.O."/>
        </authorList>
    </citation>
    <scope>NUCLEOTIDE SEQUENCE [LARGE SCALE GENOMIC DNA]</scope>
    <source>
        <strain evidence="5 6">G1-23</strain>
    </source>
</reference>
<dbReference type="InterPro" id="IPR027396">
    <property type="entry name" value="DsrEFH-like"/>
</dbReference>
<dbReference type="InterPro" id="IPR003787">
    <property type="entry name" value="Sulphur_relay_DsrE/F-like"/>
</dbReference>
<gene>
    <name evidence="5" type="primary">tusD</name>
    <name evidence="5" type="ORF">L0668_02940</name>
</gene>
<evidence type="ECO:0000256" key="2">
    <source>
        <dbReference type="ARBA" id="ARBA00007067"/>
    </source>
</evidence>
<dbReference type="Gene3D" id="3.40.1260.10">
    <property type="entry name" value="DsrEFH-like"/>
    <property type="match status" value="1"/>
</dbReference>
<evidence type="ECO:0000256" key="3">
    <source>
        <dbReference type="ARBA" id="ARBA00022490"/>
    </source>
</evidence>
<accession>A0ABS9D4U2</accession>
<comment type="similarity">
    <text evidence="2">Belongs to the DsrE/TusD family.</text>
</comment>
<keyword evidence="4 5" id="KW-0808">Transferase</keyword>
<dbReference type="InterPro" id="IPR017463">
    <property type="entry name" value="Sulphur_relay_TusD/DsrE"/>
</dbReference>
<dbReference type="RefSeq" id="WP_235310560.1">
    <property type="nucleotide sequence ID" value="NZ_JAKGAS010000001.1"/>
</dbReference>
<evidence type="ECO:0000256" key="4">
    <source>
        <dbReference type="ARBA" id="ARBA00022679"/>
    </source>
</evidence>
<evidence type="ECO:0000313" key="5">
    <source>
        <dbReference type="EMBL" id="MCF2947048.1"/>
    </source>
</evidence>
<dbReference type="NCBIfam" id="NF001237">
    <property type="entry name" value="PRK00207.1"/>
    <property type="match status" value="1"/>
</dbReference>